<dbReference type="EMBL" id="MFYX01000018">
    <property type="protein sequence ID" value="OGK06900.1"/>
    <property type="molecule type" value="Genomic_DNA"/>
</dbReference>
<evidence type="ECO:0000313" key="2">
    <source>
        <dbReference type="Proteomes" id="UP000179243"/>
    </source>
</evidence>
<gene>
    <name evidence="1" type="ORF">A2519_11615</name>
</gene>
<name>A0A1F7FJQ5_UNCRA</name>
<comment type="caution">
    <text evidence="1">The sequence shown here is derived from an EMBL/GenBank/DDBJ whole genome shotgun (WGS) entry which is preliminary data.</text>
</comment>
<dbReference type="AlphaFoldDB" id="A0A1F7FJQ5"/>
<dbReference type="Proteomes" id="UP000179243">
    <property type="component" value="Unassembled WGS sequence"/>
</dbReference>
<dbReference type="Gene3D" id="3.40.50.2000">
    <property type="entry name" value="Glycogen Phosphorylase B"/>
    <property type="match status" value="1"/>
</dbReference>
<evidence type="ECO:0000313" key="1">
    <source>
        <dbReference type="EMBL" id="OGK06900.1"/>
    </source>
</evidence>
<reference evidence="1 2" key="1">
    <citation type="journal article" date="2016" name="Nat. Commun.">
        <title>Thousands of microbial genomes shed light on interconnected biogeochemical processes in an aquifer system.</title>
        <authorList>
            <person name="Anantharaman K."/>
            <person name="Brown C.T."/>
            <person name="Hug L.A."/>
            <person name="Sharon I."/>
            <person name="Castelle C.J."/>
            <person name="Probst A.J."/>
            <person name="Thomas B.C."/>
            <person name="Singh A."/>
            <person name="Wilkins M.J."/>
            <person name="Karaoz U."/>
            <person name="Brodie E.L."/>
            <person name="Williams K.H."/>
            <person name="Hubbard S.S."/>
            <person name="Banfield J.F."/>
        </authorList>
    </citation>
    <scope>NUCLEOTIDE SEQUENCE [LARGE SCALE GENOMIC DNA]</scope>
</reference>
<protein>
    <recommendedName>
        <fullName evidence="3">Glycosyl transferase family 1 domain-containing protein</fullName>
    </recommendedName>
</protein>
<dbReference type="SUPFAM" id="SSF53756">
    <property type="entry name" value="UDP-Glycosyltransferase/glycogen phosphorylase"/>
    <property type="match status" value="1"/>
</dbReference>
<organism evidence="1 2">
    <name type="scientific">Candidatus Raymondbacteria bacterium RIFOXYD12_FULL_49_13</name>
    <dbReference type="NCBI Taxonomy" id="1817890"/>
    <lineage>
        <taxon>Bacteria</taxon>
        <taxon>Raymondiibacteriota</taxon>
    </lineage>
</organism>
<evidence type="ECO:0008006" key="3">
    <source>
        <dbReference type="Google" id="ProtNLM"/>
    </source>
</evidence>
<sequence length="530" mass="60117">MQFSPVIVHYHAFPGGVSSLILKSLDILVSRNYILNDITIILGTLDRSEWFFEELKLITAKKIKVRIEVVPEIFYWDSAHGKPADVAERIQEKLLKAAGPDRILWVQNPTLGRNPALFMAVRRIARKEPDRKIWLHVHDSAEQGRWSNLALMHTHIGEPYYFDAPGTRWITINRNDYTAYKFSGMPIEHLHYVPNPLTHPLMADSPPARATVAAKLADYAAQNGFTFNRKSPWLLFAGRAIRRKNLLEAALISLCASKKPNLLVTLPADAPDEKPYEEAVFSTLRTYKVGVAGFGPQLIANDFTLTDLACASDAIISCSVMEGFGLPYLEFPILGKSLFAKKIYVMDDFSGIAHLLPHNYYSELIVPADKKTRETQFAEYEKKISILRGRFGISHTDAEKTLALLRDHFSQEKIYFSYLSVPAQINFIKQAVETKMLGEIHAYNPEVFTMLSNALSSGCHDVERVSSSINTLFGPEIYARNIESLLNSYKTTHHNIKLPAFNPPEFAHKLLTYFFIPENLRLLLDYGDWK</sequence>
<accession>A0A1F7FJQ5</accession>
<proteinExistence type="predicted"/>